<keyword evidence="2" id="KW-0812">Transmembrane</keyword>
<feature type="transmembrane region" description="Helical" evidence="2">
    <location>
        <begin position="61"/>
        <end position="81"/>
    </location>
</feature>
<feature type="compositionally biased region" description="Polar residues" evidence="1">
    <location>
        <begin position="100"/>
        <end position="111"/>
    </location>
</feature>
<evidence type="ECO:0000313" key="4">
    <source>
        <dbReference type="Proteomes" id="UP000245469"/>
    </source>
</evidence>
<accession>A0A315ZL86</accession>
<evidence type="ECO:0000256" key="1">
    <source>
        <dbReference type="SAM" id="MobiDB-lite"/>
    </source>
</evidence>
<reference evidence="3 4" key="1">
    <citation type="submission" date="2018-03" db="EMBL/GenBank/DDBJ databases">
        <title>Genomic Encyclopedia of Archaeal and Bacterial Type Strains, Phase II (KMG-II): from individual species to whole genera.</title>
        <authorList>
            <person name="Goeker M."/>
        </authorList>
    </citation>
    <scope>NUCLEOTIDE SEQUENCE [LARGE SCALE GENOMIC DNA]</scope>
    <source>
        <strain evidence="3 4">DSM 44889</strain>
    </source>
</reference>
<name>A0A315ZL86_9ACTN</name>
<dbReference type="AlphaFoldDB" id="A0A315ZL86"/>
<dbReference type="Proteomes" id="UP000245469">
    <property type="component" value="Unassembled WGS sequence"/>
</dbReference>
<evidence type="ECO:0000313" key="3">
    <source>
        <dbReference type="EMBL" id="PWJ46266.1"/>
    </source>
</evidence>
<evidence type="ECO:0000256" key="2">
    <source>
        <dbReference type="SAM" id="Phobius"/>
    </source>
</evidence>
<keyword evidence="2" id="KW-1133">Transmembrane helix</keyword>
<dbReference type="EMBL" id="QGDQ01000049">
    <property type="protein sequence ID" value="PWJ46266.1"/>
    <property type="molecule type" value="Genomic_DNA"/>
</dbReference>
<feature type="region of interest" description="Disordered" evidence="1">
    <location>
        <begin position="86"/>
        <end position="111"/>
    </location>
</feature>
<protein>
    <submittedName>
        <fullName evidence="3">Uncharacterized protein</fullName>
    </submittedName>
</protein>
<comment type="caution">
    <text evidence="3">The sequence shown here is derived from an EMBL/GenBank/DDBJ whole genome shotgun (WGS) entry which is preliminary data.</text>
</comment>
<sequence length="142" mass="15321">MCTAHAQATLRLWQEHRWLAWDAERRRLREELAPQFLPDDGTPLTPAVVHAGVGASNGPGLGSWMLVGVAAAAVLGVLTLIGGGSHSSDACTDGRDPTQRIASEQVRTSPEQMTTAQWQGYMACADERSASGVDHDEPVYRR</sequence>
<organism evidence="3 4">
    <name type="scientific">Quadrisphaera granulorum</name>
    <dbReference type="NCBI Taxonomy" id="317664"/>
    <lineage>
        <taxon>Bacteria</taxon>
        <taxon>Bacillati</taxon>
        <taxon>Actinomycetota</taxon>
        <taxon>Actinomycetes</taxon>
        <taxon>Kineosporiales</taxon>
        <taxon>Kineosporiaceae</taxon>
        <taxon>Quadrisphaera</taxon>
    </lineage>
</organism>
<keyword evidence="2" id="KW-0472">Membrane</keyword>
<gene>
    <name evidence="3" type="ORF">BXY45_1492</name>
</gene>
<keyword evidence="4" id="KW-1185">Reference proteome</keyword>
<proteinExistence type="predicted"/>